<sequence>MRFFWIVIIITILATGCEDNRIYEQYTDFEEGYWLVNNKPEFEFVIDDSNVKYNLYGNVRNAVSYPWSRLFMTYYLQDSIGNVVHKSLTNDYLFEAKSGKPLGNSGLGDIYDHRLLLLKNYQFQKPGKYKIKFEQFMRTDTLQGILAVGLRVEKSMPAE</sequence>
<name>A0ABW3K572_9BACT</name>
<dbReference type="Pfam" id="PF14109">
    <property type="entry name" value="GldH_lipo"/>
    <property type="match status" value="1"/>
</dbReference>
<dbReference type="PROSITE" id="PS51257">
    <property type="entry name" value="PROKAR_LIPOPROTEIN"/>
    <property type="match status" value="1"/>
</dbReference>
<protein>
    <submittedName>
        <fullName evidence="1">Gliding motility lipoprotein GldH</fullName>
    </submittedName>
</protein>
<evidence type="ECO:0000313" key="1">
    <source>
        <dbReference type="EMBL" id="MFD1000137.1"/>
    </source>
</evidence>
<proteinExistence type="predicted"/>
<dbReference type="NCBIfam" id="TIGR03511">
    <property type="entry name" value="GldH_lipo"/>
    <property type="match status" value="1"/>
</dbReference>
<evidence type="ECO:0000313" key="2">
    <source>
        <dbReference type="Proteomes" id="UP001597112"/>
    </source>
</evidence>
<organism evidence="1 2">
    <name type="scientific">Ohtaekwangia kribbensis</name>
    <dbReference type="NCBI Taxonomy" id="688913"/>
    <lineage>
        <taxon>Bacteria</taxon>
        <taxon>Pseudomonadati</taxon>
        <taxon>Bacteroidota</taxon>
        <taxon>Cytophagia</taxon>
        <taxon>Cytophagales</taxon>
        <taxon>Fulvivirgaceae</taxon>
        <taxon>Ohtaekwangia</taxon>
    </lineage>
</organism>
<keyword evidence="1" id="KW-0449">Lipoprotein</keyword>
<comment type="caution">
    <text evidence="1">The sequence shown here is derived from an EMBL/GenBank/DDBJ whole genome shotgun (WGS) entry which is preliminary data.</text>
</comment>
<reference evidence="2" key="1">
    <citation type="journal article" date="2019" name="Int. J. Syst. Evol. Microbiol.">
        <title>The Global Catalogue of Microorganisms (GCM) 10K type strain sequencing project: providing services to taxonomists for standard genome sequencing and annotation.</title>
        <authorList>
            <consortium name="The Broad Institute Genomics Platform"/>
            <consortium name="The Broad Institute Genome Sequencing Center for Infectious Disease"/>
            <person name="Wu L."/>
            <person name="Ma J."/>
        </authorList>
    </citation>
    <scope>NUCLEOTIDE SEQUENCE [LARGE SCALE GENOMIC DNA]</scope>
    <source>
        <strain evidence="2">CCUG 58938</strain>
    </source>
</reference>
<dbReference type="EMBL" id="JBHTKA010000003">
    <property type="protein sequence ID" value="MFD1000137.1"/>
    <property type="molecule type" value="Genomic_DNA"/>
</dbReference>
<accession>A0ABW3K572</accession>
<dbReference type="InterPro" id="IPR020018">
    <property type="entry name" value="Motility-assoc_lipoprot_GldH"/>
</dbReference>
<dbReference type="RefSeq" id="WP_377579496.1">
    <property type="nucleotide sequence ID" value="NZ_JBHTKA010000003.1"/>
</dbReference>
<dbReference type="Proteomes" id="UP001597112">
    <property type="component" value="Unassembled WGS sequence"/>
</dbReference>
<keyword evidence="2" id="KW-1185">Reference proteome</keyword>
<gene>
    <name evidence="1" type="ORF">ACFQ21_12510</name>
</gene>